<evidence type="ECO:0000259" key="1">
    <source>
        <dbReference type="Pfam" id="PF06877"/>
    </source>
</evidence>
<name>A0ABS4XKD4_9MICC</name>
<dbReference type="Pfam" id="PF06877">
    <property type="entry name" value="RraB"/>
    <property type="match status" value="1"/>
</dbReference>
<feature type="domain" description="Regulator of ribonuclease activity B" evidence="1">
    <location>
        <begin position="14"/>
        <end position="105"/>
    </location>
</feature>
<gene>
    <name evidence="2" type="ORF">JOF47_003660</name>
</gene>
<evidence type="ECO:0000313" key="2">
    <source>
        <dbReference type="EMBL" id="MBP2388149.1"/>
    </source>
</evidence>
<dbReference type="RefSeq" id="WP_210001013.1">
    <property type="nucleotide sequence ID" value="NZ_BAAAJY010000022.1"/>
</dbReference>
<dbReference type="InterPro" id="IPR009671">
    <property type="entry name" value="RraB_dom"/>
</dbReference>
<evidence type="ECO:0000313" key="3">
    <source>
        <dbReference type="Proteomes" id="UP001296993"/>
    </source>
</evidence>
<dbReference type="EMBL" id="JAGIOF010000001">
    <property type="protein sequence ID" value="MBP2388149.1"/>
    <property type="molecule type" value="Genomic_DNA"/>
</dbReference>
<dbReference type="InterPro" id="IPR036701">
    <property type="entry name" value="RraB-like_sf"/>
</dbReference>
<comment type="caution">
    <text evidence="2">The sequence shown here is derived from an EMBL/GenBank/DDBJ whole genome shotgun (WGS) entry which is preliminary data.</text>
</comment>
<organism evidence="2 3">
    <name type="scientific">Paeniglutamicibacter kerguelensis</name>
    <dbReference type="NCBI Taxonomy" id="254788"/>
    <lineage>
        <taxon>Bacteria</taxon>
        <taxon>Bacillati</taxon>
        <taxon>Actinomycetota</taxon>
        <taxon>Actinomycetes</taxon>
        <taxon>Micrococcales</taxon>
        <taxon>Micrococcaceae</taxon>
        <taxon>Paeniglutamicibacter</taxon>
    </lineage>
</organism>
<keyword evidence="3" id="KW-1185">Reference proteome</keyword>
<sequence>MSLETELERLRRSLNERAELGDLLEAKREVEHFVSYASAQQAQDACAHFESAGWSVDRSDGQDANGLFPVRVYRRQAIDAESAERSIRAIYAINEQHHGYYDGFGAMVVLAEGSEPQGFFSRLFGRQGSDG</sequence>
<reference evidence="2 3" key="1">
    <citation type="submission" date="2021-03" db="EMBL/GenBank/DDBJ databases">
        <title>Sequencing the genomes of 1000 actinobacteria strains.</title>
        <authorList>
            <person name="Klenk H.-P."/>
        </authorList>
    </citation>
    <scope>NUCLEOTIDE SEQUENCE [LARGE SCALE GENOMIC DNA]</scope>
    <source>
        <strain evidence="2 3">DSM 15797</strain>
    </source>
</reference>
<dbReference type="Gene3D" id="3.30.70.970">
    <property type="entry name" value="RraB-like"/>
    <property type="match status" value="1"/>
</dbReference>
<dbReference type="SUPFAM" id="SSF89946">
    <property type="entry name" value="Hypothetical protein VC0424"/>
    <property type="match status" value="1"/>
</dbReference>
<proteinExistence type="predicted"/>
<dbReference type="Proteomes" id="UP001296993">
    <property type="component" value="Unassembled WGS sequence"/>
</dbReference>
<protein>
    <submittedName>
        <fullName evidence="2">Regulator of RNase E activity RraB</fullName>
    </submittedName>
</protein>
<accession>A0ABS4XKD4</accession>